<evidence type="ECO:0000313" key="9">
    <source>
        <dbReference type="EMBL" id="KKU89356.1"/>
    </source>
</evidence>
<evidence type="ECO:0000256" key="1">
    <source>
        <dbReference type="ARBA" id="ARBA00008714"/>
    </source>
</evidence>
<dbReference type="PATRIC" id="fig|1619022.3.peg.288"/>
<feature type="binding site" evidence="5">
    <location>
        <position position="142"/>
    </location>
    <ligand>
        <name>Mn(2+)</name>
        <dbReference type="ChEBI" id="CHEBI:29035"/>
    </ligand>
</feature>
<dbReference type="PRINTS" id="PR01703">
    <property type="entry name" value="MNSODISMTASE"/>
</dbReference>
<comment type="caution">
    <text evidence="9">The sequence shown here is derived from an EMBL/GenBank/DDBJ whole genome shotgun (WGS) entry which is preliminary data.</text>
</comment>
<dbReference type="InterPro" id="IPR001189">
    <property type="entry name" value="Mn/Fe_SOD"/>
</dbReference>
<dbReference type="GO" id="GO:0046872">
    <property type="term" value="F:metal ion binding"/>
    <property type="evidence" value="ECO:0007669"/>
    <property type="project" value="UniProtKB-KW"/>
</dbReference>
<gene>
    <name evidence="9" type="ORF">UY20_C0013G0010</name>
</gene>
<protein>
    <recommendedName>
        <fullName evidence="2 6">Superoxide dismutase</fullName>
        <ecNumber evidence="2 6">1.15.1.1</ecNumber>
    </recommendedName>
</protein>
<dbReference type="EC" id="1.15.1.1" evidence="2 6"/>
<dbReference type="PANTHER" id="PTHR43595:SF2">
    <property type="entry name" value="SMALL RIBOSOMAL SUBUNIT PROTEIN MS42"/>
    <property type="match status" value="1"/>
</dbReference>
<evidence type="ECO:0000256" key="3">
    <source>
        <dbReference type="ARBA" id="ARBA00022723"/>
    </source>
</evidence>
<dbReference type="InterPro" id="IPR036324">
    <property type="entry name" value="Mn/Fe_SOD_N_sf"/>
</dbReference>
<dbReference type="InterPro" id="IPR019832">
    <property type="entry name" value="Mn/Fe_SOD_C"/>
</dbReference>
<dbReference type="InterPro" id="IPR019831">
    <property type="entry name" value="Mn/Fe_SOD_N"/>
</dbReference>
<dbReference type="Proteomes" id="UP000034403">
    <property type="component" value="Unassembled WGS sequence"/>
</dbReference>
<keyword evidence="4 6" id="KW-0560">Oxidoreductase</keyword>
<dbReference type="GO" id="GO:0005737">
    <property type="term" value="C:cytoplasm"/>
    <property type="evidence" value="ECO:0007669"/>
    <property type="project" value="TreeGrafter"/>
</dbReference>
<feature type="binding site" evidence="5">
    <location>
        <position position="146"/>
    </location>
    <ligand>
        <name>Mn(2+)</name>
        <dbReference type="ChEBI" id="CHEBI:29035"/>
    </ligand>
</feature>
<dbReference type="GO" id="GO:0004784">
    <property type="term" value="F:superoxide dismutase activity"/>
    <property type="evidence" value="ECO:0007669"/>
    <property type="project" value="UniProtKB-EC"/>
</dbReference>
<dbReference type="PROSITE" id="PS00088">
    <property type="entry name" value="SOD_MN"/>
    <property type="match status" value="1"/>
</dbReference>
<feature type="binding site" evidence="5">
    <location>
        <position position="4"/>
    </location>
    <ligand>
        <name>Mn(2+)</name>
        <dbReference type="ChEBI" id="CHEBI:29035"/>
    </ligand>
</feature>
<dbReference type="Gene3D" id="3.55.40.20">
    <property type="entry name" value="Iron/manganese superoxide dismutase, C-terminal domain"/>
    <property type="match status" value="1"/>
</dbReference>
<accession>A0A0G1U5J5</accession>
<name>A0A0G1U5J5_9BACT</name>
<organism evidence="9 10">
    <name type="scientific">Candidatus Yanofskybacteria bacterium GW2011_GWA1_48_10</name>
    <dbReference type="NCBI Taxonomy" id="1619022"/>
    <lineage>
        <taxon>Bacteria</taxon>
        <taxon>Candidatus Yanofskyibacteriota</taxon>
    </lineage>
</organism>
<evidence type="ECO:0000259" key="7">
    <source>
        <dbReference type="Pfam" id="PF00081"/>
    </source>
</evidence>
<comment type="function">
    <text evidence="6">Destroys radicals which are normally produced within the cells and which are toxic to biological systems.</text>
</comment>
<dbReference type="InterPro" id="IPR036314">
    <property type="entry name" value="SOD_C_sf"/>
</dbReference>
<evidence type="ECO:0000256" key="2">
    <source>
        <dbReference type="ARBA" id="ARBA00012682"/>
    </source>
</evidence>
<dbReference type="AlphaFoldDB" id="A0A0G1U5J5"/>
<dbReference type="InterPro" id="IPR019833">
    <property type="entry name" value="Mn/Fe_SOD_BS"/>
</dbReference>
<proteinExistence type="inferred from homology"/>
<comment type="similarity">
    <text evidence="1 6">Belongs to the iron/manganese superoxide dismutase family.</text>
</comment>
<dbReference type="EMBL" id="LCPC01000013">
    <property type="protein sequence ID" value="KKU89356.1"/>
    <property type="molecule type" value="Genomic_DNA"/>
</dbReference>
<dbReference type="SUPFAM" id="SSF54719">
    <property type="entry name" value="Fe,Mn superoxide dismutase (SOD), C-terminal domain"/>
    <property type="match status" value="1"/>
</dbReference>
<sequence>MELHHSKHHQTYVDKLNAALEKYPDIQEATVEDLLRNLDTLKVGDADRTAIRNHGGGHANHSLFWKILDPANQQDENLSADIGKTFGSIDEFKKQFTDTATKLFGSGWAWLARDPDGGLHLHGLPNQDSPYLHGHTPVLGIDVWEHAYYLKYQNRRAEYIDAFWKVLKLI</sequence>
<evidence type="ECO:0000256" key="4">
    <source>
        <dbReference type="ARBA" id="ARBA00023002"/>
    </source>
</evidence>
<reference evidence="9 10" key="1">
    <citation type="journal article" date="2015" name="Nature">
        <title>rRNA introns, odd ribosomes, and small enigmatic genomes across a large radiation of phyla.</title>
        <authorList>
            <person name="Brown C.T."/>
            <person name="Hug L.A."/>
            <person name="Thomas B.C."/>
            <person name="Sharon I."/>
            <person name="Castelle C.J."/>
            <person name="Singh A."/>
            <person name="Wilkins M.J."/>
            <person name="Williams K.H."/>
            <person name="Banfield J.F."/>
        </authorList>
    </citation>
    <scope>NUCLEOTIDE SEQUENCE [LARGE SCALE GENOMIC DNA]</scope>
</reference>
<keyword evidence="3 5" id="KW-0479">Metal-binding</keyword>
<dbReference type="PIRSF" id="PIRSF000349">
    <property type="entry name" value="SODismutase"/>
    <property type="match status" value="1"/>
</dbReference>
<evidence type="ECO:0000256" key="5">
    <source>
        <dbReference type="PIRSR" id="PIRSR000349-1"/>
    </source>
</evidence>
<dbReference type="Pfam" id="PF00081">
    <property type="entry name" value="Sod_Fe_N"/>
    <property type="match status" value="1"/>
</dbReference>
<feature type="domain" description="Manganese/iron superoxide dismutase C-terminal" evidence="8">
    <location>
        <begin position="76"/>
        <end position="167"/>
    </location>
</feature>
<evidence type="ECO:0000313" key="10">
    <source>
        <dbReference type="Proteomes" id="UP000034403"/>
    </source>
</evidence>
<dbReference type="FunFam" id="1.10.287.990:FF:000001">
    <property type="entry name" value="Superoxide dismutase"/>
    <property type="match status" value="1"/>
</dbReference>
<dbReference type="PANTHER" id="PTHR43595">
    <property type="entry name" value="37S RIBOSOMAL PROTEIN S26, MITOCHONDRIAL"/>
    <property type="match status" value="1"/>
</dbReference>
<dbReference type="Gene3D" id="1.10.287.990">
    <property type="entry name" value="Fe,Mn superoxide dismutase (SOD) domain"/>
    <property type="match status" value="1"/>
</dbReference>
<dbReference type="Pfam" id="PF02777">
    <property type="entry name" value="Sod_Fe_C"/>
    <property type="match status" value="1"/>
</dbReference>
<feature type="domain" description="Manganese/iron superoxide dismutase N-terminal" evidence="7">
    <location>
        <begin position="1"/>
        <end position="68"/>
    </location>
</feature>
<feature type="binding site" evidence="5">
    <location>
        <position position="61"/>
    </location>
    <ligand>
        <name>Mn(2+)</name>
        <dbReference type="ChEBI" id="CHEBI:29035"/>
    </ligand>
</feature>
<dbReference type="SUPFAM" id="SSF46609">
    <property type="entry name" value="Fe,Mn superoxide dismutase (SOD), N-terminal domain"/>
    <property type="match status" value="1"/>
</dbReference>
<evidence type="ECO:0000256" key="6">
    <source>
        <dbReference type="RuleBase" id="RU000414"/>
    </source>
</evidence>
<evidence type="ECO:0000259" key="8">
    <source>
        <dbReference type="Pfam" id="PF02777"/>
    </source>
</evidence>
<comment type="catalytic activity">
    <reaction evidence="6">
        <text>2 superoxide + 2 H(+) = H2O2 + O2</text>
        <dbReference type="Rhea" id="RHEA:20696"/>
        <dbReference type="ChEBI" id="CHEBI:15378"/>
        <dbReference type="ChEBI" id="CHEBI:15379"/>
        <dbReference type="ChEBI" id="CHEBI:16240"/>
        <dbReference type="ChEBI" id="CHEBI:18421"/>
        <dbReference type="EC" id="1.15.1.1"/>
    </reaction>
</comment>